<keyword evidence="4" id="KW-1185">Reference proteome</keyword>
<feature type="region of interest" description="Disordered" evidence="1">
    <location>
        <begin position="544"/>
        <end position="574"/>
    </location>
</feature>
<evidence type="ECO:0000313" key="4">
    <source>
        <dbReference type="Proteomes" id="UP001499959"/>
    </source>
</evidence>
<protein>
    <recommendedName>
        <fullName evidence="2">X-Tfes XVIPCD domain-containing protein</fullName>
    </recommendedName>
</protein>
<dbReference type="EMBL" id="BAABJE010000018">
    <property type="protein sequence ID" value="GAA4804084.1"/>
    <property type="molecule type" value="Genomic_DNA"/>
</dbReference>
<accession>A0ABP9C3H1</accession>
<organism evidence="3 4">
    <name type="scientific">Lysobacter hankyongensis</name>
    <dbReference type="NCBI Taxonomy" id="1176535"/>
    <lineage>
        <taxon>Bacteria</taxon>
        <taxon>Pseudomonadati</taxon>
        <taxon>Pseudomonadota</taxon>
        <taxon>Gammaproteobacteria</taxon>
        <taxon>Lysobacterales</taxon>
        <taxon>Lysobacteraceae</taxon>
        <taxon>Lysobacter</taxon>
    </lineage>
</organism>
<name>A0ABP9C3H1_9GAMM</name>
<reference evidence="4" key="1">
    <citation type="journal article" date="2019" name="Int. J. Syst. Evol. Microbiol.">
        <title>The Global Catalogue of Microorganisms (GCM) 10K type strain sequencing project: providing services to taxonomists for standard genome sequencing and annotation.</title>
        <authorList>
            <consortium name="The Broad Institute Genomics Platform"/>
            <consortium name="The Broad Institute Genome Sequencing Center for Infectious Disease"/>
            <person name="Wu L."/>
            <person name="Ma J."/>
        </authorList>
    </citation>
    <scope>NUCLEOTIDE SEQUENCE [LARGE SCALE GENOMIC DNA]</scope>
    <source>
        <strain evidence="4">JCM 18204</strain>
    </source>
</reference>
<feature type="region of interest" description="Disordered" evidence="1">
    <location>
        <begin position="655"/>
        <end position="689"/>
    </location>
</feature>
<gene>
    <name evidence="3" type="ORF">GCM10023307_33540</name>
</gene>
<dbReference type="Pfam" id="PF20410">
    <property type="entry name" value="X-Tfes_XVIPCD"/>
    <property type="match status" value="1"/>
</dbReference>
<feature type="compositionally biased region" description="Basic and acidic residues" evidence="1">
    <location>
        <begin position="564"/>
        <end position="574"/>
    </location>
</feature>
<dbReference type="InterPro" id="IPR046519">
    <property type="entry name" value="X-Tfes_XVIPCD"/>
</dbReference>
<dbReference type="Proteomes" id="UP001499959">
    <property type="component" value="Unassembled WGS sequence"/>
</dbReference>
<feature type="compositionally biased region" description="Low complexity" evidence="1">
    <location>
        <begin position="663"/>
        <end position="678"/>
    </location>
</feature>
<evidence type="ECO:0000256" key="1">
    <source>
        <dbReference type="SAM" id="MobiDB-lite"/>
    </source>
</evidence>
<proteinExistence type="predicted"/>
<sequence>MTTETNAETSADAGKREAAQRAYHALFSRTIQTPGLNIKNEFNEQPSRQGSVNQLLHDAGYSLEQRELLMSALSRANKAGVAIEEGRLRDAGFHRGNTAEALAEIRDAGLLSTDRLGAMSADVEMMIQRIDEKRPGRYQDAQTFFAGTVANGTTDEEASKRATQKLYETLLDSGLDPEQASKGYHALQDALAARKLIATMTSGEPVVQPLAELSQSIKVIAEAKPPVLDATNLQTLRDLEKTLTDKHLTPAASLLGNGRILSEQDVTGNFTIDPAQARETAPDRLEKLQAVLDWYEKKNQVHSMGAFYGYVFKNAPDAIKAIKDAQNGDGSARNDVALVKAVERAEELLGIVSKDFRTQSAQQVVKTVDDLRESQFKTADQVADLVGVLPVVGPRAKFLIKETAIGLRYASGDISGTEAITSTVKEAASAVVGDAIFKDKVLDKFSKSGEDLLFPLATAIGGNVLAEVGKVVGQNKLSDISAEKLVQAVNVGIAKGVVEGGFKIAEKLKLGDDRLDEFMKTMVKIAQKFGVERPVDQMIDQELKSRSRNGKSYSMLEDGGSVETDARQTGTRDGEAGMRKALAALAAMDDGTRPRAPGEADNIAAALTLAANRGGLRQIDAVVPSSDGSRLIAIQGDERSEFSRTASVAIREAAKVPAEESQRQIAQSQSGGQQPSQAEIETRTAMRMA</sequence>
<evidence type="ECO:0000259" key="2">
    <source>
        <dbReference type="Pfam" id="PF20410"/>
    </source>
</evidence>
<feature type="compositionally biased region" description="Basic and acidic residues" evidence="1">
    <location>
        <begin position="680"/>
        <end position="689"/>
    </location>
</feature>
<dbReference type="RefSeq" id="WP_345304510.1">
    <property type="nucleotide sequence ID" value="NZ_BAABJE010000018.1"/>
</dbReference>
<evidence type="ECO:0000313" key="3">
    <source>
        <dbReference type="EMBL" id="GAA4804084.1"/>
    </source>
</evidence>
<comment type="caution">
    <text evidence="3">The sequence shown here is derived from an EMBL/GenBank/DDBJ whole genome shotgun (WGS) entry which is preliminary data.</text>
</comment>
<feature type="domain" description="X-Tfes XVIPCD" evidence="2">
    <location>
        <begin position="579"/>
        <end position="667"/>
    </location>
</feature>